<name>X1SHW9_9ZZZZ</name>
<dbReference type="AlphaFoldDB" id="X1SHW9"/>
<feature type="non-terminal residue" evidence="1">
    <location>
        <position position="1"/>
    </location>
</feature>
<evidence type="ECO:0000313" key="1">
    <source>
        <dbReference type="EMBL" id="GAI92548.1"/>
    </source>
</evidence>
<protein>
    <submittedName>
        <fullName evidence="1">Uncharacterized protein</fullName>
    </submittedName>
</protein>
<dbReference type="EMBL" id="BARW01019198">
    <property type="protein sequence ID" value="GAI92548.1"/>
    <property type="molecule type" value="Genomic_DNA"/>
</dbReference>
<proteinExistence type="predicted"/>
<organism evidence="1">
    <name type="scientific">marine sediment metagenome</name>
    <dbReference type="NCBI Taxonomy" id="412755"/>
    <lineage>
        <taxon>unclassified sequences</taxon>
        <taxon>metagenomes</taxon>
        <taxon>ecological metagenomes</taxon>
    </lineage>
</organism>
<gene>
    <name evidence="1" type="ORF">S12H4_32710</name>
</gene>
<sequence length="100" mass="11928">ECLKVMQKTHAYAFYLSANEIENPIEIDNDIYAWQFHYGKHPWNNNFNMTIYQKSDIYNKLRGFNFRNINELTQQWARTPINESDICLFFASAKIVKNEG</sequence>
<accession>X1SHW9</accession>
<comment type="caution">
    <text evidence="1">The sequence shown here is derived from an EMBL/GenBank/DDBJ whole genome shotgun (WGS) entry which is preliminary data.</text>
</comment>
<reference evidence="1" key="1">
    <citation type="journal article" date="2014" name="Front. Microbiol.">
        <title>High frequency of phylogenetically diverse reductive dehalogenase-homologous genes in deep subseafloor sedimentary metagenomes.</title>
        <authorList>
            <person name="Kawai M."/>
            <person name="Futagami T."/>
            <person name="Toyoda A."/>
            <person name="Takaki Y."/>
            <person name="Nishi S."/>
            <person name="Hori S."/>
            <person name="Arai W."/>
            <person name="Tsubouchi T."/>
            <person name="Morono Y."/>
            <person name="Uchiyama I."/>
            <person name="Ito T."/>
            <person name="Fujiyama A."/>
            <person name="Inagaki F."/>
            <person name="Takami H."/>
        </authorList>
    </citation>
    <scope>NUCLEOTIDE SEQUENCE</scope>
    <source>
        <strain evidence="1">Expedition CK06-06</strain>
    </source>
</reference>